<gene>
    <name evidence="3" type="ORF">CALVIDRAFT_485913</name>
</gene>
<evidence type="ECO:0000256" key="1">
    <source>
        <dbReference type="SAM" id="SignalP"/>
    </source>
</evidence>
<sequence length="179" mass="19838">MLPALLLLPLLLLASQPASAAHANFHVQYPWLTRSAPPPVRPQVERYNPFCGEITHNPQRFARLSRTFLSFSGHPGDRVSARYTRHRAPRGADDFPHVVLPEVAIGEEGQLCVNVTLPFETEEGEWGVLYFQAVDPESGGVGYHCSDVRMVDVVLLPEGHPAMCAKGNETLIPMPDEYL</sequence>
<name>A0A167J7V4_CALVF</name>
<dbReference type="AlphaFoldDB" id="A0A167J7V4"/>
<keyword evidence="1" id="KW-0732">Signal</keyword>
<keyword evidence="4" id="KW-1185">Reference proteome</keyword>
<dbReference type="InterPro" id="IPR046530">
    <property type="entry name" value="BIM1-like_dom"/>
</dbReference>
<organism evidence="3 4">
    <name type="scientific">Calocera viscosa (strain TUFC12733)</name>
    <dbReference type="NCBI Taxonomy" id="1330018"/>
    <lineage>
        <taxon>Eukaryota</taxon>
        <taxon>Fungi</taxon>
        <taxon>Dikarya</taxon>
        <taxon>Basidiomycota</taxon>
        <taxon>Agaricomycotina</taxon>
        <taxon>Dacrymycetes</taxon>
        <taxon>Dacrymycetales</taxon>
        <taxon>Dacrymycetaceae</taxon>
        <taxon>Calocera</taxon>
    </lineage>
</organism>
<accession>A0A167J7V4</accession>
<feature type="domain" description="Copper acquisition factor BIM1-like" evidence="2">
    <location>
        <begin position="23"/>
        <end position="152"/>
    </location>
</feature>
<dbReference type="OrthoDB" id="4791183at2759"/>
<dbReference type="Proteomes" id="UP000076738">
    <property type="component" value="Unassembled WGS sequence"/>
</dbReference>
<reference evidence="3 4" key="1">
    <citation type="journal article" date="2016" name="Mol. Biol. Evol.">
        <title>Comparative Genomics of Early-Diverging Mushroom-Forming Fungi Provides Insights into the Origins of Lignocellulose Decay Capabilities.</title>
        <authorList>
            <person name="Nagy L.G."/>
            <person name="Riley R."/>
            <person name="Tritt A."/>
            <person name="Adam C."/>
            <person name="Daum C."/>
            <person name="Floudas D."/>
            <person name="Sun H."/>
            <person name="Yadav J.S."/>
            <person name="Pangilinan J."/>
            <person name="Larsson K.H."/>
            <person name="Matsuura K."/>
            <person name="Barry K."/>
            <person name="Labutti K."/>
            <person name="Kuo R."/>
            <person name="Ohm R.A."/>
            <person name="Bhattacharya S.S."/>
            <person name="Shirouzu T."/>
            <person name="Yoshinaga Y."/>
            <person name="Martin F.M."/>
            <person name="Grigoriev I.V."/>
            <person name="Hibbett D.S."/>
        </authorList>
    </citation>
    <scope>NUCLEOTIDE SEQUENCE [LARGE SCALE GENOMIC DNA]</scope>
    <source>
        <strain evidence="3 4">TUFC12733</strain>
    </source>
</reference>
<evidence type="ECO:0000313" key="4">
    <source>
        <dbReference type="Proteomes" id="UP000076738"/>
    </source>
</evidence>
<protein>
    <recommendedName>
        <fullName evidence="2">Copper acquisition factor BIM1-like domain-containing protein</fullName>
    </recommendedName>
</protein>
<evidence type="ECO:0000313" key="3">
    <source>
        <dbReference type="EMBL" id="KZO93324.1"/>
    </source>
</evidence>
<feature type="signal peptide" evidence="1">
    <location>
        <begin position="1"/>
        <end position="20"/>
    </location>
</feature>
<evidence type="ECO:0000259" key="2">
    <source>
        <dbReference type="Pfam" id="PF20238"/>
    </source>
</evidence>
<dbReference type="Pfam" id="PF20238">
    <property type="entry name" value="BIM1-like_dom"/>
    <property type="match status" value="1"/>
</dbReference>
<dbReference type="EMBL" id="KV417302">
    <property type="protein sequence ID" value="KZO93324.1"/>
    <property type="molecule type" value="Genomic_DNA"/>
</dbReference>
<feature type="chain" id="PRO_5007888783" description="Copper acquisition factor BIM1-like domain-containing protein" evidence="1">
    <location>
        <begin position="21"/>
        <end position="179"/>
    </location>
</feature>
<proteinExistence type="predicted"/>